<accession>A0A0K1ERD8</accession>
<evidence type="ECO:0000256" key="1">
    <source>
        <dbReference type="SAM" id="MobiDB-lite"/>
    </source>
</evidence>
<evidence type="ECO:0000313" key="5">
    <source>
        <dbReference type="Proteomes" id="UP000067626"/>
    </source>
</evidence>
<keyword evidence="2" id="KW-0472">Membrane</keyword>
<keyword evidence="2" id="KW-0812">Transmembrane</keyword>
<reference evidence="4 5" key="1">
    <citation type="submission" date="2015-07" db="EMBL/GenBank/DDBJ databases">
        <title>Genome analysis of myxobacterium Chondromyces crocatus Cm c5 reveals a high potential for natural compound synthesis and the genetic basis for the loss of fruiting body formation.</title>
        <authorList>
            <person name="Zaburannyi N."/>
            <person name="Bunk B."/>
            <person name="Maier J."/>
            <person name="Overmann J."/>
            <person name="Mueller R."/>
        </authorList>
    </citation>
    <scope>NUCLEOTIDE SEQUENCE [LARGE SCALE GENOMIC DNA]</scope>
    <source>
        <strain evidence="4 5">Cm c5</strain>
    </source>
</reference>
<evidence type="ECO:0000256" key="3">
    <source>
        <dbReference type="SAM" id="SignalP"/>
    </source>
</evidence>
<keyword evidence="3" id="KW-0732">Signal</keyword>
<feature type="transmembrane region" description="Helical" evidence="2">
    <location>
        <begin position="196"/>
        <end position="218"/>
    </location>
</feature>
<feature type="compositionally biased region" description="Pro residues" evidence="1">
    <location>
        <begin position="30"/>
        <end position="39"/>
    </location>
</feature>
<gene>
    <name evidence="4" type="ORF">CMC5_077270</name>
</gene>
<dbReference type="PATRIC" id="fig|52.7.peg.8499"/>
<proteinExistence type="predicted"/>
<keyword evidence="2" id="KW-1133">Transmembrane helix</keyword>
<feature type="region of interest" description="Disordered" evidence="1">
    <location>
        <begin position="28"/>
        <end position="91"/>
    </location>
</feature>
<evidence type="ECO:0000256" key="2">
    <source>
        <dbReference type="SAM" id="Phobius"/>
    </source>
</evidence>
<feature type="signal peptide" evidence="3">
    <location>
        <begin position="1"/>
        <end position="27"/>
    </location>
</feature>
<sequence>MFRSLSFLPLRLALLVAATLTTTQLVAQPAPAPREPPGLPSASTGASPGGGPSLQGGEQASSSNGQPPPAQGHPPPGVGYPPPGYGQPPPGYGYPPPGYGYPPPGYGYPPQGYGYPPPGYGYPPGYGPNAPPPGDAPISMKRRSVGMMVGGIVLSSVGAVLTTLGTAMSLSSNSYDCPPCVYEGPCPSCEESSPPAGPIVLIVGGLLAVGGGIPLIVYGAKRVPVIDGDAEAPEAALLLGPGGLTLRGQF</sequence>
<dbReference type="AlphaFoldDB" id="A0A0K1ERD8"/>
<organism evidence="4 5">
    <name type="scientific">Chondromyces crocatus</name>
    <dbReference type="NCBI Taxonomy" id="52"/>
    <lineage>
        <taxon>Bacteria</taxon>
        <taxon>Pseudomonadati</taxon>
        <taxon>Myxococcota</taxon>
        <taxon>Polyangia</taxon>
        <taxon>Polyangiales</taxon>
        <taxon>Polyangiaceae</taxon>
        <taxon>Chondromyces</taxon>
    </lineage>
</organism>
<dbReference type="KEGG" id="ccro:CMC5_077270"/>
<protein>
    <submittedName>
        <fullName evidence="4">Uncharacterized protein</fullName>
    </submittedName>
</protein>
<dbReference type="EMBL" id="CP012159">
    <property type="protein sequence ID" value="AKT43495.1"/>
    <property type="molecule type" value="Genomic_DNA"/>
</dbReference>
<keyword evidence="5" id="KW-1185">Reference proteome</keyword>
<evidence type="ECO:0000313" key="4">
    <source>
        <dbReference type="EMBL" id="AKT43495.1"/>
    </source>
</evidence>
<name>A0A0K1ERD8_CHOCO</name>
<dbReference type="RefSeq" id="WP_179955474.1">
    <property type="nucleotide sequence ID" value="NZ_CP012159.1"/>
</dbReference>
<feature type="chain" id="PRO_5005459854" evidence="3">
    <location>
        <begin position="28"/>
        <end position="250"/>
    </location>
</feature>
<feature type="compositionally biased region" description="Pro residues" evidence="1">
    <location>
        <begin position="66"/>
        <end position="91"/>
    </location>
</feature>
<dbReference type="Proteomes" id="UP000067626">
    <property type="component" value="Chromosome"/>
</dbReference>